<dbReference type="AlphaFoldDB" id="A0A382HJ31"/>
<organism evidence="1">
    <name type="scientific">marine metagenome</name>
    <dbReference type="NCBI Taxonomy" id="408172"/>
    <lineage>
        <taxon>unclassified sequences</taxon>
        <taxon>metagenomes</taxon>
        <taxon>ecological metagenomes</taxon>
    </lineage>
</organism>
<name>A0A382HJ31_9ZZZZ</name>
<dbReference type="EMBL" id="UINC01061471">
    <property type="protein sequence ID" value="SVB87075.1"/>
    <property type="molecule type" value="Genomic_DNA"/>
</dbReference>
<gene>
    <name evidence="1" type="ORF">METZ01_LOCUS239929</name>
</gene>
<protein>
    <submittedName>
        <fullName evidence="1">Uncharacterized protein</fullName>
    </submittedName>
</protein>
<accession>A0A382HJ31</accession>
<sequence length="25" mass="2929">MENLIEVNPQHKDSIVIELGMYLDK</sequence>
<reference evidence="1" key="1">
    <citation type="submission" date="2018-05" db="EMBL/GenBank/DDBJ databases">
        <authorList>
            <person name="Lanie J.A."/>
            <person name="Ng W.-L."/>
            <person name="Kazmierczak K.M."/>
            <person name="Andrzejewski T.M."/>
            <person name="Davidsen T.M."/>
            <person name="Wayne K.J."/>
            <person name="Tettelin H."/>
            <person name="Glass J.I."/>
            <person name="Rusch D."/>
            <person name="Podicherti R."/>
            <person name="Tsui H.-C.T."/>
            <person name="Winkler M.E."/>
        </authorList>
    </citation>
    <scope>NUCLEOTIDE SEQUENCE</scope>
</reference>
<proteinExistence type="predicted"/>
<evidence type="ECO:0000313" key="1">
    <source>
        <dbReference type="EMBL" id="SVB87075.1"/>
    </source>
</evidence>